<sequence length="386" mass="41018">MKNCTFRSPPTIHCGSGFSAKAGPEALRSGATRVLLVTDSTLKEMNVIAPALDSLNEAGLQVVVFDEVDDEPTLEHVEKGLELLRRHGCDFLVACGGGSPIDAAKAIAIEAVNEGRILDYAGIDKIPGPGLPVMAIPTTAGSGSEATMVTIITDARTDVKMLLISPWLMPRVAVIDPLLTLKCPRHITASTGLDALTHAIEAYVSVKSQPMSDMLALSAVRLINTYLPRAWANPDDLEARSQTQLGSLQAGMAFTNSSVALVHGMSRPIGANFHIAHGVSNAALLGVITDFSLLGAPQRYAAIAEAMDQPVAGLPVHQAARLCADRTKELIEQLKIPSLSQLGVTREKLDPLVHKMTDDALASGSPGNNPRKATRDEIVELYYQVL</sequence>
<organism evidence="7 8">
    <name type="scientific">Desulfonatronospira thiodismutans ASO3-1</name>
    <dbReference type="NCBI Taxonomy" id="555779"/>
    <lineage>
        <taxon>Bacteria</taxon>
        <taxon>Pseudomonadati</taxon>
        <taxon>Thermodesulfobacteriota</taxon>
        <taxon>Desulfovibrionia</taxon>
        <taxon>Desulfovibrionales</taxon>
        <taxon>Desulfonatronovibrionaceae</taxon>
        <taxon>Desulfonatronospira</taxon>
    </lineage>
</organism>
<dbReference type="OrthoDB" id="9778433at2"/>
<protein>
    <submittedName>
        <fullName evidence="7">Iron-containing alcohol dehydrogenase</fullName>
    </submittedName>
</protein>
<dbReference type="PANTHER" id="PTHR11496:SF102">
    <property type="entry name" value="ALCOHOL DEHYDROGENASE 4"/>
    <property type="match status" value="1"/>
</dbReference>
<dbReference type="InterPro" id="IPR001670">
    <property type="entry name" value="ADH_Fe/GldA"/>
</dbReference>
<comment type="caution">
    <text evidence="7">The sequence shown here is derived from an EMBL/GenBank/DDBJ whole genome shotgun (WGS) entry which is preliminary data.</text>
</comment>
<dbReference type="FunFam" id="1.20.1090.10:FF:000001">
    <property type="entry name" value="Aldehyde-alcohol dehydrogenase"/>
    <property type="match status" value="1"/>
</dbReference>
<dbReference type="InterPro" id="IPR018211">
    <property type="entry name" value="ADH_Fe_CS"/>
</dbReference>
<evidence type="ECO:0000313" key="7">
    <source>
        <dbReference type="EMBL" id="EFI33058.1"/>
    </source>
</evidence>
<dbReference type="CDD" id="cd08194">
    <property type="entry name" value="Fe-ADH-like"/>
    <property type="match status" value="1"/>
</dbReference>
<accession>D6SUS8</accession>
<dbReference type="AlphaFoldDB" id="D6SUS8"/>
<feature type="domain" description="Fe-containing alcohol dehydrogenase-like C-terminal" evidence="6">
    <location>
        <begin position="188"/>
        <end position="384"/>
    </location>
</feature>
<dbReference type="RefSeq" id="WP_008871751.1">
    <property type="nucleotide sequence ID" value="NZ_ACJN02000004.1"/>
</dbReference>
<evidence type="ECO:0000259" key="5">
    <source>
        <dbReference type="Pfam" id="PF00465"/>
    </source>
</evidence>
<proteinExistence type="inferred from homology"/>
<dbReference type="PROSITE" id="PS00913">
    <property type="entry name" value="ADH_IRON_1"/>
    <property type="match status" value="1"/>
</dbReference>
<evidence type="ECO:0000256" key="1">
    <source>
        <dbReference type="ARBA" id="ARBA00001962"/>
    </source>
</evidence>
<dbReference type="GO" id="GO:0046872">
    <property type="term" value="F:metal ion binding"/>
    <property type="evidence" value="ECO:0007669"/>
    <property type="project" value="InterPro"/>
</dbReference>
<dbReference type="Pfam" id="PF00465">
    <property type="entry name" value="Fe-ADH"/>
    <property type="match status" value="1"/>
</dbReference>
<dbReference type="Proteomes" id="UP000005496">
    <property type="component" value="Unassembled WGS sequence"/>
</dbReference>
<dbReference type="GO" id="GO:0004022">
    <property type="term" value="F:alcohol dehydrogenase (NAD+) activity"/>
    <property type="evidence" value="ECO:0007669"/>
    <property type="project" value="TreeGrafter"/>
</dbReference>
<dbReference type="EMBL" id="ACJN02000004">
    <property type="protein sequence ID" value="EFI33058.1"/>
    <property type="molecule type" value="Genomic_DNA"/>
</dbReference>
<keyword evidence="4" id="KW-0520">NAD</keyword>
<dbReference type="InterPro" id="IPR056798">
    <property type="entry name" value="ADH_Fe_C"/>
</dbReference>
<dbReference type="Gene3D" id="1.20.1090.10">
    <property type="entry name" value="Dehydroquinate synthase-like - alpha domain"/>
    <property type="match status" value="1"/>
</dbReference>
<evidence type="ECO:0000259" key="6">
    <source>
        <dbReference type="Pfam" id="PF25137"/>
    </source>
</evidence>
<dbReference type="Pfam" id="PF25137">
    <property type="entry name" value="ADH_Fe_C"/>
    <property type="match status" value="1"/>
</dbReference>
<dbReference type="InterPro" id="IPR039697">
    <property type="entry name" value="Alcohol_dehydrogenase_Fe"/>
</dbReference>
<feature type="domain" description="Alcohol dehydrogenase iron-type/glycerol dehydrogenase GldA" evidence="5">
    <location>
        <begin position="9"/>
        <end position="177"/>
    </location>
</feature>
<dbReference type="PANTHER" id="PTHR11496">
    <property type="entry name" value="ALCOHOL DEHYDROGENASE"/>
    <property type="match status" value="1"/>
</dbReference>
<gene>
    <name evidence="7" type="ORF">Dthio_PD0372</name>
</gene>
<keyword evidence="3" id="KW-0560">Oxidoreductase</keyword>
<evidence type="ECO:0000313" key="8">
    <source>
        <dbReference type="Proteomes" id="UP000005496"/>
    </source>
</evidence>
<dbReference type="FunFam" id="3.40.50.1970:FF:000003">
    <property type="entry name" value="Alcohol dehydrogenase, iron-containing"/>
    <property type="match status" value="1"/>
</dbReference>
<evidence type="ECO:0000256" key="3">
    <source>
        <dbReference type="ARBA" id="ARBA00023002"/>
    </source>
</evidence>
<dbReference type="Gene3D" id="3.40.50.1970">
    <property type="match status" value="1"/>
</dbReference>
<comment type="similarity">
    <text evidence="2">Belongs to the iron-containing alcohol dehydrogenase family.</text>
</comment>
<dbReference type="SUPFAM" id="SSF56796">
    <property type="entry name" value="Dehydroquinate synthase-like"/>
    <property type="match status" value="1"/>
</dbReference>
<comment type="cofactor">
    <cofactor evidence="1">
        <name>Fe cation</name>
        <dbReference type="ChEBI" id="CHEBI:24875"/>
    </cofactor>
</comment>
<dbReference type="eggNOG" id="COG1454">
    <property type="taxonomic scope" value="Bacteria"/>
</dbReference>
<reference evidence="7" key="1">
    <citation type="submission" date="2010-05" db="EMBL/GenBank/DDBJ databases">
        <title>The draft genome of Desulfonatronospira thiodismutans ASO3-1.</title>
        <authorList>
            <consortium name="US DOE Joint Genome Institute (JGI-PGF)"/>
            <person name="Lucas S."/>
            <person name="Copeland A."/>
            <person name="Lapidus A."/>
            <person name="Cheng J.-F."/>
            <person name="Bruce D."/>
            <person name="Goodwin L."/>
            <person name="Pitluck S."/>
            <person name="Chertkov O."/>
            <person name="Brettin T."/>
            <person name="Detter J.C."/>
            <person name="Han C."/>
            <person name="Land M.L."/>
            <person name="Hauser L."/>
            <person name="Kyrpides N."/>
            <person name="Mikhailova N."/>
            <person name="Muyzer G."/>
            <person name="Woyke T."/>
        </authorList>
    </citation>
    <scope>NUCLEOTIDE SEQUENCE [LARGE SCALE GENOMIC DNA]</scope>
    <source>
        <strain evidence="7">ASO3-1</strain>
    </source>
</reference>
<name>D6SUS8_9BACT</name>
<evidence type="ECO:0000256" key="4">
    <source>
        <dbReference type="ARBA" id="ARBA00023027"/>
    </source>
</evidence>
<keyword evidence="8" id="KW-1185">Reference proteome</keyword>
<evidence type="ECO:0000256" key="2">
    <source>
        <dbReference type="ARBA" id="ARBA00007358"/>
    </source>
</evidence>